<protein>
    <recommendedName>
        <fullName evidence="4">Peptidase S9 prolyl oligopeptidase catalytic domain-containing protein</fullName>
    </recommendedName>
</protein>
<dbReference type="OrthoDB" id="449091at2759"/>
<sequence>MRRHFKLGCFLALLISPTTSTQQVFDTRTMSSQNHLESAAITLHKSWQVLGPFPAGMRELPFGGFPPTVVASYEELLSPTSDPTRYFSAYGPSNATTALQTFEAQVQTNDDNHIKQSLTVEYPNVDWPWVRKSAGWSSLQWQMIAATDLEVANNSTALAITMDKTAEFAVVPRSSFPGNATMQDGQSGKDAIEWHTGDWYSYIAAFSKEDTIAPELPISQHVIHLDQGSYKLLVRSQYEIRIFGDPRNNGGAESPKMTVGIDVAARSLQDVGQQDLIEAHTDPHHSNVPHVVGGWVAGWGLSFALRNIDPAKTYIARSVDVVEPASMKAKLREKWRIAPGQTITIPVQLNQTSSLDPTSTSLDLTVRIGTASDPDKAVITKIVRIPLIHKPAFWDASRDDQDHNAYTYSYLADDGTVQMAAATPPKRANRTSASNAPLPPLILTLHGAGVDVRDLFFSNSIRRQDENWAILPTGRTPWGYDWQLASLQAADAAVAAFHKHLYGLSPTMAEHERQAWQFDPEKLFIMGHSNGGQGAWYRLSRFPDRAIGGMVGSAYTKVSDYVSFGWKVGRHFTDPALQGVLHSGVTMFENDLYASNLAGIDLLVKFGSADANVPPWNSQDMAMVVDGWNRRSGLVDKVKIVEVPGRPHWWDTFFSEDDMQNALESACSSSRNPGYKMPQAPENFTLTVFNPAEAGSKGGWRISEVEVPGRLAKLEVRYVAQKEHGTAAADDGHFDVVARNAKRLELDLNVHRRSSSGAAAFANATSLRFWLGGEMKQVEISDADRVHFVRSESGEWQVGASEILSSLSGPSRPIGPLLRIVTSKGPMLLIVPSDGPQEEVAAWKSVARRLAADLLLYGAINSQIFTDADFAAAQQDSLWKHSNIVALGGPNMNSFTRTVFDSWPAESRIQFPSPDTSAQFDIKDRSFWEKGTALLTLAPHPTFAQGMTLVVHGIGMEGISRAARLLPTRTATMIPEWVVVDSTAEWMGEGGVQAAGWYDREWGWSESMSYVQ</sequence>
<dbReference type="PANTHER" id="PTHR43037:SF4">
    <property type="entry name" value="PEPTIDASE S9 PROLYL OLIGOPEPTIDASE CATALYTIC DOMAIN-CONTAINING PROTEIN"/>
    <property type="match status" value="1"/>
</dbReference>
<organism evidence="3">
    <name type="scientific">Sporisorium scitamineum</name>
    <dbReference type="NCBI Taxonomy" id="49012"/>
    <lineage>
        <taxon>Eukaryota</taxon>
        <taxon>Fungi</taxon>
        <taxon>Dikarya</taxon>
        <taxon>Basidiomycota</taxon>
        <taxon>Ustilaginomycotina</taxon>
        <taxon>Ustilaginomycetes</taxon>
        <taxon>Ustilaginales</taxon>
        <taxon>Ustilaginaceae</taxon>
        <taxon>Sporisorium</taxon>
    </lineage>
</organism>
<dbReference type="PANTHER" id="PTHR43037">
    <property type="entry name" value="UNNAMED PRODUCT-RELATED"/>
    <property type="match status" value="1"/>
</dbReference>
<feature type="signal peptide" evidence="2">
    <location>
        <begin position="1"/>
        <end position="21"/>
    </location>
</feature>
<evidence type="ECO:0000256" key="2">
    <source>
        <dbReference type="SAM" id="SignalP"/>
    </source>
</evidence>
<dbReference type="EMBL" id="LK056665">
    <property type="protein sequence ID" value="CDS82314.1"/>
    <property type="molecule type" value="Genomic_DNA"/>
</dbReference>
<dbReference type="SUPFAM" id="SSF53474">
    <property type="entry name" value="alpha/beta-Hydrolases"/>
    <property type="match status" value="1"/>
</dbReference>
<evidence type="ECO:0000313" key="3">
    <source>
        <dbReference type="EMBL" id="CDS82314.1"/>
    </source>
</evidence>
<reference evidence="3" key="1">
    <citation type="submission" date="2014-06" db="EMBL/GenBank/DDBJ databases">
        <authorList>
            <person name="Ju J."/>
            <person name="Zhang J."/>
        </authorList>
    </citation>
    <scope>NUCLEOTIDE SEQUENCE</scope>
    <source>
        <strain evidence="3">SscI8</strain>
    </source>
</reference>
<accession>A0A127Z6I6</accession>
<name>A0A127Z6I6_9BASI</name>
<dbReference type="InterPro" id="IPR029058">
    <property type="entry name" value="AB_hydrolase_fold"/>
</dbReference>
<gene>
    <name evidence="3" type="ORF">SPSC_03133</name>
</gene>
<dbReference type="Gene3D" id="3.40.50.1820">
    <property type="entry name" value="alpha/beta hydrolase"/>
    <property type="match status" value="1"/>
</dbReference>
<dbReference type="InterPro" id="IPR050955">
    <property type="entry name" value="Plant_Biomass_Hydrol_Est"/>
</dbReference>
<evidence type="ECO:0000256" key="1">
    <source>
        <dbReference type="ARBA" id="ARBA00022729"/>
    </source>
</evidence>
<evidence type="ECO:0008006" key="4">
    <source>
        <dbReference type="Google" id="ProtNLM"/>
    </source>
</evidence>
<keyword evidence="1 2" id="KW-0732">Signal</keyword>
<feature type="chain" id="PRO_5007281145" description="Peptidase S9 prolyl oligopeptidase catalytic domain-containing protein" evidence="2">
    <location>
        <begin position="22"/>
        <end position="1012"/>
    </location>
</feature>
<proteinExistence type="predicted"/>
<dbReference type="AlphaFoldDB" id="A0A127Z6I6"/>